<name>A0ABY3G097_9BACI</name>
<dbReference type="EMBL" id="NILF01000013">
    <property type="protein sequence ID" value="TWL43529.1"/>
    <property type="molecule type" value="Genomic_DNA"/>
</dbReference>
<comment type="caution">
    <text evidence="1">The sequence shown here is derived from an EMBL/GenBank/DDBJ whole genome shotgun (WGS) entry which is preliminary data.</text>
</comment>
<evidence type="ECO:0000313" key="2">
    <source>
        <dbReference type="Proteomes" id="UP000429980"/>
    </source>
</evidence>
<accession>A0ABY3G097</accession>
<protein>
    <submittedName>
        <fullName evidence="1">Uncharacterized protein</fullName>
    </submittedName>
</protein>
<gene>
    <name evidence="1" type="ORF">CHCC15381_2772</name>
</gene>
<proteinExistence type="predicted"/>
<dbReference type="Proteomes" id="UP000429980">
    <property type="component" value="Unassembled WGS sequence"/>
</dbReference>
<reference evidence="1 2" key="1">
    <citation type="submission" date="2019-06" db="EMBL/GenBank/DDBJ databases">
        <title>Genome sequence analysis of &gt;100 Bacillus licheniformis strains suggests intrinsic resistance to this species.</title>
        <authorList>
            <person name="Wels M."/>
            <person name="Siezen R.J."/>
            <person name="Johansen E."/>
            <person name="Stuer-Lauridsen B."/>
            <person name="Bjerre K."/>
            <person name="Nielsen B.K.K."/>
        </authorList>
    </citation>
    <scope>NUCLEOTIDE SEQUENCE [LARGE SCALE GENOMIC DNA]</scope>
    <source>
        <strain evidence="1 2">BAC-15381</strain>
    </source>
</reference>
<keyword evidence="2" id="KW-1185">Reference proteome</keyword>
<organism evidence="1 2">
    <name type="scientific">Bacillus paralicheniformis</name>
    <dbReference type="NCBI Taxonomy" id="1648923"/>
    <lineage>
        <taxon>Bacteria</taxon>
        <taxon>Bacillati</taxon>
        <taxon>Bacillota</taxon>
        <taxon>Bacilli</taxon>
        <taxon>Bacillales</taxon>
        <taxon>Bacillaceae</taxon>
        <taxon>Bacillus</taxon>
    </lineage>
</organism>
<evidence type="ECO:0000313" key="1">
    <source>
        <dbReference type="EMBL" id="TWL43529.1"/>
    </source>
</evidence>
<sequence>MQWNMRNRKNNPHFDGTNLYERGGYWIPPLSLLYFIHL</sequence>